<proteinExistence type="predicted"/>
<name>A0AAP0MPY2_9ROSI</name>
<dbReference type="AlphaFoldDB" id="A0AAP0MPY2"/>
<sequence length="146" mass="16464">MHDGEQIKVPVNSQGETVGPESTKLNSFLGTIEWNGLVVALTSFNWKEMPEAAKGQTWECVQTDEDRLKDCDPRVLPDQRPVLVSNWSSEKAKLQLHDNVRIAGSKVKGSSTNNELSTMLAKTERKEQKYTQMEILVTRMTSISER</sequence>
<organism evidence="1 2">
    <name type="scientific">Citrus x changshan-huyou</name>
    <dbReference type="NCBI Taxonomy" id="2935761"/>
    <lineage>
        <taxon>Eukaryota</taxon>
        <taxon>Viridiplantae</taxon>
        <taxon>Streptophyta</taxon>
        <taxon>Embryophyta</taxon>
        <taxon>Tracheophyta</taxon>
        <taxon>Spermatophyta</taxon>
        <taxon>Magnoliopsida</taxon>
        <taxon>eudicotyledons</taxon>
        <taxon>Gunneridae</taxon>
        <taxon>Pentapetalae</taxon>
        <taxon>rosids</taxon>
        <taxon>malvids</taxon>
        <taxon>Sapindales</taxon>
        <taxon>Rutaceae</taxon>
        <taxon>Aurantioideae</taxon>
        <taxon>Citrus</taxon>
    </lineage>
</organism>
<dbReference type="PANTHER" id="PTHR33144">
    <property type="entry name" value="OS10G0409366 PROTEIN-RELATED"/>
    <property type="match status" value="1"/>
</dbReference>
<comment type="caution">
    <text evidence="1">The sequence shown here is derived from an EMBL/GenBank/DDBJ whole genome shotgun (WGS) entry which is preliminary data.</text>
</comment>
<gene>
    <name evidence="1" type="ORF">WN944_006959</name>
</gene>
<protein>
    <submittedName>
        <fullName evidence="1">Uncharacterized protein</fullName>
    </submittedName>
</protein>
<reference evidence="1 2" key="1">
    <citation type="submission" date="2024-05" db="EMBL/GenBank/DDBJ databases">
        <title>Haplotype-resolved chromosome-level genome assembly of Huyou (Citrus changshanensis).</title>
        <authorList>
            <person name="Miao C."/>
            <person name="Chen W."/>
            <person name="Wu Y."/>
            <person name="Wang L."/>
            <person name="Zhao S."/>
            <person name="Grierson D."/>
            <person name="Xu C."/>
            <person name="Chen K."/>
        </authorList>
    </citation>
    <scope>NUCLEOTIDE SEQUENCE [LARGE SCALE GENOMIC DNA]</scope>
    <source>
        <strain evidence="1">01-14</strain>
        <tissue evidence="1">Leaf</tissue>
    </source>
</reference>
<dbReference type="Proteomes" id="UP001428341">
    <property type="component" value="Unassembled WGS sequence"/>
</dbReference>
<evidence type="ECO:0000313" key="1">
    <source>
        <dbReference type="EMBL" id="KAK9214956.1"/>
    </source>
</evidence>
<evidence type="ECO:0000313" key="2">
    <source>
        <dbReference type="Proteomes" id="UP001428341"/>
    </source>
</evidence>
<accession>A0AAP0MPY2</accession>
<dbReference type="EMBL" id="JBCGBO010000003">
    <property type="protein sequence ID" value="KAK9214956.1"/>
    <property type="molecule type" value="Genomic_DNA"/>
</dbReference>
<dbReference type="PANTHER" id="PTHR33144:SF48">
    <property type="entry name" value="PLANT TRANSPOSASE (PTTA_EN_SPM FAMILY)"/>
    <property type="match status" value="1"/>
</dbReference>
<keyword evidence="2" id="KW-1185">Reference proteome</keyword>